<accession>A0ABN9RTR4</accession>
<dbReference type="Proteomes" id="UP001189429">
    <property type="component" value="Unassembled WGS sequence"/>
</dbReference>
<reference evidence="1" key="1">
    <citation type="submission" date="2023-10" db="EMBL/GenBank/DDBJ databases">
        <authorList>
            <person name="Chen Y."/>
            <person name="Shah S."/>
            <person name="Dougan E. K."/>
            <person name="Thang M."/>
            <person name="Chan C."/>
        </authorList>
    </citation>
    <scope>NUCLEOTIDE SEQUENCE [LARGE SCALE GENOMIC DNA]</scope>
</reference>
<proteinExistence type="predicted"/>
<dbReference type="EMBL" id="CAUYUJ010007991">
    <property type="protein sequence ID" value="CAK0822546.1"/>
    <property type="molecule type" value="Genomic_DNA"/>
</dbReference>
<gene>
    <name evidence="1" type="ORF">PCOR1329_LOCUS23541</name>
</gene>
<name>A0ABN9RTR4_9DINO</name>
<evidence type="ECO:0000313" key="2">
    <source>
        <dbReference type="Proteomes" id="UP001189429"/>
    </source>
</evidence>
<protein>
    <submittedName>
        <fullName evidence="1">Uncharacterized protein</fullName>
    </submittedName>
</protein>
<keyword evidence="2" id="KW-1185">Reference proteome</keyword>
<comment type="caution">
    <text evidence="1">The sequence shown here is derived from an EMBL/GenBank/DDBJ whole genome shotgun (WGS) entry which is preliminary data.</text>
</comment>
<evidence type="ECO:0000313" key="1">
    <source>
        <dbReference type="EMBL" id="CAK0822546.1"/>
    </source>
</evidence>
<organism evidence="1 2">
    <name type="scientific">Prorocentrum cordatum</name>
    <dbReference type="NCBI Taxonomy" id="2364126"/>
    <lineage>
        <taxon>Eukaryota</taxon>
        <taxon>Sar</taxon>
        <taxon>Alveolata</taxon>
        <taxon>Dinophyceae</taxon>
        <taxon>Prorocentrales</taxon>
        <taxon>Prorocentraceae</taxon>
        <taxon>Prorocentrum</taxon>
    </lineage>
</organism>
<sequence length="147" mass="16077">MSFDGRTSPPDGKDMWCASALATMSSALVEQGARSIRPRSLAARLASGCRRLVQVMDMPPLKQPCGWAASASDEAAAALFAKLWGDRWIVGNFSRRGRKLADVVLVRFLRKCLGQAMLLARYRDAWMEVDIVASGVRGRVTSDSSTR</sequence>